<dbReference type="Gene3D" id="3.30.450.90">
    <property type="match status" value="1"/>
</dbReference>
<dbReference type="CDD" id="cd01129">
    <property type="entry name" value="PulE-GspE-like"/>
    <property type="match status" value="1"/>
</dbReference>
<dbReference type="SMART" id="SM00382">
    <property type="entry name" value="AAA"/>
    <property type="match status" value="1"/>
</dbReference>
<protein>
    <recommendedName>
        <fullName evidence="4">AAA+ ATPase domain-containing protein</fullName>
    </recommendedName>
</protein>
<dbReference type="GO" id="GO:0005524">
    <property type="term" value="F:ATP binding"/>
    <property type="evidence" value="ECO:0007669"/>
    <property type="project" value="UniProtKB-KW"/>
</dbReference>
<evidence type="ECO:0000256" key="2">
    <source>
        <dbReference type="ARBA" id="ARBA00022741"/>
    </source>
</evidence>
<reference evidence="5 6" key="1">
    <citation type="journal article" date="2016" name="Nat. Commun.">
        <title>Thousands of microbial genomes shed light on interconnected biogeochemical processes in an aquifer system.</title>
        <authorList>
            <person name="Anantharaman K."/>
            <person name="Brown C.T."/>
            <person name="Hug L.A."/>
            <person name="Sharon I."/>
            <person name="Castelle C.J."/>
            <person name="Probst A.J."/>
            <person name="Thomas B.C."/>
            <person name="Singh A."/>
            <person name="Wilkins M.J."/>
            <person name="Karaoz U."/>
            <person name="Brodie E.L."/>
            <person name="Williams K.H."/>
            <person name="Hubbard S.S."/>
            <person name="Banfield J.F."/>
        </authorList>
    </citation>
    <scope>NUCLEOTIDE SEQUENCE [LARGE SCALE GENOMIC DNA]</scope>
</reference>
<dbReference type="PANTHER" id="PTHR30258">
    <property type="entry name" value="TYPE II SECRETION SYSTEM PROTEIN GSPE-RELATED"/>
    <property type="match status" value="1"/>
</dbReference>
<proteinExistence type="inferred from homology"/>
<evidence type="ECO:0000313" key="5">
    <source>
        <dbReference type="EMBL" id="OGD66254.1"/>
    </source>
</evidence>
<sequence>MVSGKQVDVRVSTLPTAYGESVSMRLLLKDSKFIKLDELGFNPEGIKIIREAISKPHGIIFNTGPTGSGKTTTLYAILSELNKPSVKIVTLEDPIEYRIKGVDQSQIEPEAGYTFATGLRSVLRQDPNIIMVGEIRDADTATTAINAAMTGHLVLTTLHTNNAPSSIPRLLDMGVKPYLLGGTINLIIAQRLVRMICQNCHGKGCEVCNQSGFKGRTVVAELLVPTKEIEDLINKGASVREFEEAAKKAGMISMLEDGMKKVAAGITTKEENDRVTRE</sequence>
<evidence type="ECO:0000256" key="3">
    <source>
        <dbReference type="ARBA" id="ARBA00022840"/>
    </source>
</evidence>
<evidence type="ECO:0000256" key="1">
    <source>
        <dbReference type="ARBA" id="ARBA00006611"/>
    </source>
</evidence>
<dbReference type="PANTHER" id="PTHR30258:SF3">
    <property type="entry name" value="SLL1921 PROTEIN"/>
    <property type="match status" value="1"/>
</dbReference>
<dbReference type="Gene3D" id="3.40.50.300">
    <property type="entry name" value="P-loop containing nucleotide triphosphate hydrolases"/>
    <property type="match status" value="1"/>
</dbReference>
<dbReference type="Pfam" id="PF00437">
    <property type="entry name" value="T2SSE"/>
    <property type="match status" value="1"/>
</dbReference>
<evidence type="ECO:0000259" key="4">
    <source>
        <dbReference type="SMART" id="SM00382"/>
    </source>
</evidence>
<accession>A0A1F5EGB5</accession>
<dbReference type="GO" id="GO:0005886">
    <property type="term" value="C:plasma membrane"/>
    <property type="evidence" value="ECO:0007669"/>
    <property type="project" value="TreeGrafter"/>
</dbReference>
<organism evidence="5 6">
    <name type="scientific">Candidatus Berkelbacteria bacterium RIFCSPHIGHO2_12_FULL_36_9</name>
    <dbReference type="NCBI Taxonomy" id="1797469"/>
    <lineage>
        <taxon>Bacteria</taxon>
        <taxon>Candidatus Berkelbacteria</taxon>
    </lineage>
</organism>
<dbReference type="InterPro" id="IPR001482">
    <property type="entry name" value="T2SS/T4SS_dom"/>
</dbReference>
<dbReference type="SUPFAM" id="SSF52540">
    <property type="entry name" value="P-loop containing nucleoside triphosphate hydrolases"/>
    <property type="match status" value="1"/>
</dbReference>
<dbReference type="Proteomes" id="UP000176451">
    <property type="component" value="Unassembled WGS sequence"/>
</dbReference>
<dbReference type="InterPro" id="IPR003593">
    <property type="entry name" value="AAA+_ATPase"/>
</dbReference>
<keyword evidence="2" id="KW-0547">Nucleotide-binding</keyword>
<comment type="similarity">
    <text evidence="1">Belongs to the GSP E family.</text>
</comment>
<feature type="domain" description="AAA+ ATPase" evidence="4">
    <location>
        <begin position="56"/>
        <end position="182"/>
    </location>
</feature>
<name>A0A1F5EGB5_9BACT</name>
<evidence type="ECO:0000313" key="6">
    <source>
        <dbReference type="Proteomes" id="UP000176451"/>
    </source>
</evidence>
<comment type="caution">
    <text evidence="5">The sequence shown here is derived from an EMBL/GenBank/DDBJ whole genome shotgun (WGS) entry which is preliminary data.</text>
</comment>
<dbReference type="STRING" id="1797469.A3F08_02545"/>
<dbReference type="InterPro" id="IPR027417">
    <property type="entry name" value="P-loop_NTPase"/>
</dbReference>
<dbReference type="GO" id="GO:0016887">
    <property type="term" value="F:ATP hydrolysis activity"/>
    <property type="evidence" value="ECO:0007669"/>
    <property type="project" value="TreeGrafter"/>
</dbReference>
<gene>
    <name evidence="5" type="ORF">A3F08_02545</name>
</gene>
<dbReference type="EMBL" id="MEZV01000041">
    <property type="protein sequence ID" value="OGD66254.1"/>
    <property type="molecule type" value="Genomic_DNA"/>
</dbReference>
<keyword evidence="3" id="KW-0067">ATP-binding</keyword>
<dbReference type="AlphaFoldDB" id="A0A1F5EGB5"/>